<proteinExistence type="inferred from homology"/>
<evidence type="ECO:0000313" key="7">
    <source>
        <dbReference type="EMBL" id="WAP69022.1"/>
    </source>
</evidence>
<dbReference type="InterPro" id="IPR051539">
    <property type="entry name" value="T4SS-coupling_protein"/>
</dbReference>
<dbReference type="SUPFAM" id="SSF52540">
    <property type="entry name" value="P-loop containing nucleoside triphosphate hydrolases"/>
    <property type="match status" value="1"/>
</dbReference>
<reference evidence="7" key="1">
    <citation type="submission" date="2022-12" db="EMBL/GenBank/DDBJ databases">
        <title>Jiella pelagia sp. nov., isolated from phosphonate enriched culture of Northwest Pacific surface seawater.</title>
        <authorList>
            <person name="Shin D.Y."/>
            <person name="Hwang C.Y."/>
        </authorList>
    </citation>
    <scope>NUCLEOTIDE SEQUENCE</scope>
    <source>
        <strain evidence="7">HL-NP1</strain>
    </source>
</reference>
<organism evidence="7 8">
    <name type="scientific">Jiella pelagia</name>
    <dbReference type="NCBI Taxonomy" id="2986949"/>
    <lineage>
        <taxon>Bacteria</taxon>
        <taxon>Pseudomonadati</taxon>
        <taxon>Pseudomonadota</taxon>
        <taxon>Alphaproteobacteria</taxon>
        <taxon>Hyphomicrobiales</taxon>
        <taxon>Aurantimonadaceae</taxon>
        <taxon>Jiella</taxon>
    </lineage>
</organism>
<accession>A0ABY7BYS9</accession>
<name>A0ABY7BYS9_9HYPH</name>
<dbReference type="RefSeq" id="WP_268881461.1">
    <property type="nucleotide sequence ID" value="NZ_CP114029.1"/>
</dbReference>
<dbReference type="Gene3D" id="3.40.50.300">
    <property type="entry name" value="P-loop containing nucleotide triphosphate hydrolases"/>
    <property type="match status" value="1"/>
</dbReference>
<evidence type="ECO:0000256" key="6">
    <source>
        <dbReference type="ARBA" id="ARBA00023136"/>
    </source>
</evidence>
<dbReference type="EMBL" id="CP114029">
    <property type="protein sequence ID" value="WAP69022.1"/>
    <property type="molecule type" value="Genomic_DNA"/>
</dbReference>
<gene>
    <name evidence="7" type="ORF">OH818_01410</name>
</gene>
<dbReference type="PANTHER" id="PTHR37937:SF1">
    <property type="entry name" value="CONJUGATIVE TRANSFER: DNA TRANSPORT"/>
    <property type="match status" value="1"/>
</dbReference>
<comment type="subcellular location">
    <subcellularLocation>
        <location evidence="1">Cell membrane</location>
        <topology evidence="1">Multi-pass membrane protein</topology>
    </subcellularLocation>
</comment>
<keyword evidence="4" id="KW-0812">Transmembrane</keyword>
<evidence type="ECO:0000256" key="2">
    <source>
        <dbReference type="ARBA" id="ARBA00008806"/>
    </source>
</evidence>
<evidence type="ECO:0000256" key="3">
    <source>
        <dbReference type="ARBA" id="ARBA00022475"/>
    </source>
</evidence>
<dbReference type="Pfam" id="PF02534">
    <property type="entry name" value="T4SS-DNA_transf"/>
    <property type="match status" value="1"/>
</dbReference>
<keyword evidence="8" id="KW-1185">Reference proteome</keyword>
<keyword evidence="5" id="KW-1133">Transmembrane helix</keyword>
<keyword evidence="3" id="KW-1003">Cell membrane</keyword>
<evidence type="ECO:0000256" key="4">
    <source>
        <dbReference type="ARBA" id="ARBA00022692"/>
    </source>
</evidence>
<protein>
    <submittedName>
        <fullName evidence="7">Type IV secretory system conjugative DNA transfer family protein</fullName>
    </submittedName>
</protein>
<dbReference type="PANTHER" id="PTHR37937">
    <property type="entry name" value="CONJUGATIVE TRANSFER: DNA TRANSPORT"/>
    <property type="match status" value="1"/>
</dbReference>
<sequence length="491" mass="54404">MIALVTLFLKAVFVTALSPVWVAVLLVKGAMSAFPEKEPETSGAHGSAKLADYDSLKEAGMMEPKGGVVVGFAEKKVLWRTMRARVYDHWENSQIMFGSRGAGKTQTIIANLLCLKYWKRQLPDLLIADAPGDIYAATHASLRALGYDVLLLDVKNPEKSVYFDPLSYLANSRSIEDDASMIAELTIPPEVKENHFSEVPRNLLAGIIAHEYAMNPVHINYETCLRYLRGDKAKKQQNIFSLTSSPDPMVADNIEAFIDAGDRERGSFSTTMSRRYKPFLTGNVRKIISIPAGKRGLCFDDMFAHERPVALFIRTGLASPSTGPLVRILMGTAINTARRWWDNNEKPLPKGLRIFIDEAATIGNCPPLVEAIRELRKADVNTFMCYTSRSDLFDNFPEAKTISNGCTWLVTGGSNDYETAEAVSRLGGSETVLARGVSATGEVNFHETKKDVISAYEVRGMPYDEIMVLMGHTSARLKKAFRKKNGVPDYN</sequence>
<keyword evidence="6" id="KW-0472">Membrane</keyword>
<evidence type="ECO:0000313" key="8">
    <source>
        <dbReference type="Proteomes" id="UP001164020"/>
    </source>
</evidence>
<dbReference type="InterPro" id="IPR003688">
    <property type="entry name" value="TraG/VirD4"/>
</dbReference>
<evidence type="ECO:0000256" key="5">
    <source>
        <dbReference type="ARBA" id="ARBA00022989"/>
    </source>
</evidence>
<evidence type="ECO:0000256" key="1">
    <source>
        <dbReference type="ARBA" id="ARBA00004651"/>
    </source>
</evidence>
<dbReference type="InterPro" id="IPR027417">
    <property type="entry name" value="P-loop_NTPase"/>
</dbReference>
<comment type="similarity">
    <text evidence="2">Belongs to the VirD4/TraG family.</text>
</comment>
<dbReference type="Proteomes" id="UP001164020">
    <property type="component" value="Chromosome"/>
</dbReference>